<keyword evidence="13" id="KW-1185">Reference proteome</keyword>
<dbReference type="InterPro" id="IPR050569">
    <property type="entry name" value="TAAR"/>
</dbReference>
<keyword evidence="7 10" id="KW-0472">Membrane</keyword>
<dbReference type="SUPFAM" id="SSF81321">
    <property type="entry name" value="Family A G protein-coupled receptor-like"/>
    <property type="match status" value="1"/>
</dbReference>
<feature type="transmembrane region" description="Helical" evidence="10">
    <location>
        <begin position="288"/>
        <end position="308"/>
    </location>
</feature>
<feature type="domain" description="G-protein coupled receptors family 1 profile" evidence="11">
    <location>
        <begin position="57"/>
        <end position="345"/>
    </location>
</feature>
<name>A0AAV2QFV3_MEGNR</name>
<keyword evidence="4 10" id="KW-0812">Transmembrane</keyword>
<comment type="subcellular location">
    <subcellularLocation>
        <location evidence="1">Cell membrane</location>
        <topology evidence="1">Multi-pass membrane protein</topology>
    </subcellularLocation>
</comment>
<evidence type="ECO:0000313" key="13">
    <source>
        <dbReference type="Proteomes" id="UP001497623"/>
    </source>
</evidence>
<evidence type="ECO:0000256" key="3">
    <source>
        <dbReference type="ARBA" id="ARBA00022475"/>
    </source>
</evidence>
<dbReference type="Proteomes" id="UP001497623">
    <property type="component" value="Unassembled WGS sequence"/>
</dbReference>
<evidence type="ECO:0000313" key="12">
    <source>
        <dbReference type="EMBL" id="CAL4081967.1"/>
    </source>
</evidence>
<dbReference type="Pfam" id="PF00001">
    <property type="entry name" value="7tm_1"/>
    <property type="match status" value="1"/>
</dbReference>
<evidence type="ECO:0000256" key="6">
    <source>
        <dbReference type="ARBA" id="ARBA00023040"/>
    </source>
</evidence>
<dbReference type="PANTHER" id="PTHR24249:SF411">
    <property type="entry name" value="G-PROTEIN COUPLED RECEPTORS FAMILY 1 PROFILE DOMAIN-CONTAINING PROTEIN"/>
    <property type="match status" value="1"/>
</dbReference>
<gene>
    <name evidence="12" type="ORF">MNOR_LOCUS11671</name>
</gene>
<evidence type="ECO:0000256" key="2">
    <source>
        <dbReference type="ARBA" id="ARBA00010663"/>
    </source>
</evidence>
<evidence type="ECO:0000256" key="8">
    <source>
        <dbReference type="ARBA" id="ARBA00023170"/>
    </source>
</evidence>
<keyword evidence="3" id="KW-1003">Cell membrane</keyword>
<comment type="similarity">
    <text evidence="2">Belongs to the G-protein coupled receptor 1 family.</text>
</comment>
<dbReference type="GO" id="GO:0005886">
    <property type="term" value="C:plasma membrane"/>
    <property type="evidence" value="ECO:0007669"/>
    <property type="project" value="UniProtKB-SubCell"/>
</dbReference>
<evidence type="ECO:0000256" key="1">
    <source>
        <dbReference type="ARBA" id="ARBA00004651"/>
    </source>
</evidence>
<keyword evidence="5 10" id="KW-1133">Transmembrane helix</keyword>
<dbReference type="EMBL" id="CAXKWB010006191">
    <property type="protein sequence ID" value="CAL4081967.1"/>
    <property type="molecule type" value="Genomic_DNA"/>
</dbReference>
<evidence type="ECO:0000259" key="11">
    <source>
        <dbReference type="PROSITE" id="PS50262"/>
    </source>
</evidence>
<dbReference type="AlphaFoldDB" id="A0AAV2QFV3"/>
<comment type="caution">
    <text evidence="12">The sequence shown here is derived from an EMBL/GenBank/DDBJ whole genome shotgun (WGS) entry which is preliminary data.</text>
</comment>
<dbReference type="Gene3D" id="1.20.1070.10">
    <property type="entry name" value="Rhodopsin 7-helix transmembrane proteins"/>
    <property type="match status" value="1"/>
</dbReference>
<feature type="transmembrane region" description="Helical" evidence="10">
    <location>
        <begin position="234"/>
        <end position="254"/>
    </location>
</feature>
<keyword evidence="8" id="KW-0675">Receptor</keyword>
<evidence type="ECO:0000256" key="9">
    <source>
        <dbReference type="ARBA" id="ARBA00023224"/>
    </source>
</evidence>
<evidence type="ECO:0000256" key="10">
    <source>
        <dbReference type="SAM" id="Phobius"/>
    </source>
</evidence>
<dbReference type="InterPro" id="IPR000276">
    <property type="entry name" value="GPCR_Rhodpsn"/>
</dbReference>
<evidence type="ECO:0000256" key="7">
    <source>
        <dbReference type="ARBA" id="ARBA00023136"/>
    </source>
</evidence>
<dbReference type="InterPro" id="IPR017452">
    <property type="entry name" value="GPCR_Rhodpsn_7TM"/>
</dbReference>
<feature type="transmembrane region" description="Helical" evidence="10">
    <location>
        <begin position="180"/>
        <end position="199"/>
    </location>
</feature>
<proteinExistence type="inferred from homology"/>
<keyword evidence="9" id="KW-0807">Transducer</keyword>
<dbReference type="PANTHER" id="PTHR24249">
    <property type="entry name" value="HISTAMINE RECEPTOR-RELATED G-PROTEIN COUPLED RECEPTOR"/>
    <property type="match status" value="1"/>
</dbReference>
<feature type="transmembrane region" description="Helical" evidence="10">
    <location>
        <begin position="328"/>
        <end position="347"/>
    </location>
</feature>
<feature type="transmembrane region" description="Helical" evidence="10">
    <location>
        <begin position="44"/>
        <end position="66"/>
    </location>
</feature>
<sequence length="374" mass="43394">MDKTYNETNFKQWLKLQDTALYSVNLSEIIDHIETVDIIDIFQLLLESLITLLSVTANTLTLMVIWKLSLSHSAQALRASLALSDLLQGLFGSGMAVWNHSYYLWCANQPMRCNYTVNLLLWEGELFVVHGKLIFILSIIYWTSWWSNNLIFLIMTVDRYLAICDPLQYHTRMSMKRTRIAIISNWITPFIYWFVFLLFQEHEMLWTSSYHPTSKMMYYIFTIKSLTVASHAIYMLYAVTIIFCMIFLSVLILYQLKKSGNISKSLREGMDESAVLAATEAIDFNKTLAISMMFEVIAVLIPPLILYYTSINNKVSGNSSSVREYSFYFTQWFVLSSTFFNFILYNLRIPAFRKQSLAIIKTGLKTCSNIFSSN</sequence>
<keyword evidence="6" id="KW-0297">G-protein coupled receptor</keyword>
<dbReference type="CDD" id="cd00637">
    <property type="entry name" value="7tm_classA_rhodopsin-like"/>
    <property type="match status" value="1"/>
</dbReference>
<organism evidence="12 13">
    <name type="scientific">Meganyctiphanes norvegica</name>
    <name type="common">Northern krill</name>
    <name type="synonym">Thysanopoda norvegica</name>
    <dbReference type="NCBI Taxonomy" id="48144"/>
    <lineage>
        <taxon>Eukaryota</taxon>
        <taxon>Metazoa</taxon>
        <taxon>Ecdysozoa</taxon>
        <taxon>Arthropoda</taxon>
        <taxon>Crustacea</taxon>
        <taxon>Multicrustacea</taxon>
        <taxon>Malacostraca</taxon>
        <taxon>Eumalacostraca</taxon>
        <taxon>Eucarida</taxon>
        <taxon>Euphausiacea</taxon>
        <taxon>Euphausiidae</taxon>
        <taxon>Meganyctiphanes</taxon>
    </lineage>
</organism>
<evidence type="ECO:0000256" key="5">
    <source>
        <dbReference type="ARBA" id="ARBA00022989"/>
    </source>
</evidence>
<evidence type="ECO:0000256" key="4">
    <source>
        <dbReference type="ARBA" id="ARBA00022692"/>
    </source>
</evidence>
<protein>
    <recommendedName>
        <fullName evidence="11">G-protein coupled receptors family 1 profile domain-containing protein</fullName>
    </recommendedName>
</protein>
<dbReference type="PROSITE" id="PS50262">
    <property type="entry name" value="G_PROTEIN_RECEP_F1_2"/>
    <property type="match status" value="1"/>
</dbReference>
<accession>A0AAV2QFV3</accession>
<feature type="transmembrane region" description="Helical" evidence="10">
    <location>
        <begin position="126"/>
        <end position="144"/>
    </location>
</feature>
<dbReference type="GO" id="GO:0004930">
    <property type="term" value="F:G protein-coupled receptor activity"/>
    <property type="evidence" value="ECO:0007669"/>
    <property type="project" value="UniProtKB-KW"/>
</dbReference>
<dbReference type="PRINTS" id="PR00237">
    <property type="entry name" value="GPCRRHODOPSN"/>
</dbReference>
<reference evidence="12 13" key="1">
    <citation type="submission" date="2024-05" db="EMBL/GenBank/DDBJ databases">
        <authorList>
            <person name="Wallberg A."/>
        </authorList>
    </citation>
    <scope>NUCLEOTIDE SEQUENCE [LARGE SCALE GENOMIC DNA]</scope>
</reference>